<dbReference type="GO" id="GO:0060271">
    <property type="term" value="P:cilium assembly"/>
    <property type="evidence" value="ECO:0007669"/>
    <property type="project" value="TreeGrafter"/>
</dbReference>
<feature type="compositionally biased region" description="Low complexity" evidence="1">
    <location>
        <begin position="240"/>
        <end position="257"/>
    </location>
</feature>
<evidence type="ECO:0000256" key="1">
    <source>
        <dbReference type="SAM" id="MobiDB-lite"/>
    </source>
</evidence>
<comment type="caution">
    <text evidence="2">The sequence shown here is derived from an EMBL/GenBank/DDBJ whole genome shotgun (WGS) entry which is preliminary data.</text>
</comment>
<name>A0AAV2I5Z0_LYMST</name>
<organism evidence="2 3">
    <name type="scientific">Lymnaea stagnalis</name>
    <name type="common">Great pond snail</name>
    <name type="synonym">Helix stagnalis</name>
    <dbReference type="NCBI Taxonomy" id="6523"/>
    <lineage>
        <taxon>Eukaryota</taxon>
        <taxon>Metazoa</taxon>
        <taxon>Spiralia</taxon>
        <taxon>Lophotrochozoa</taxon>
        <taxon>Mollusca</taxon>
        <taxon>Gastropoda</taxon>
        <taxon>Heterobranchia</taxon>
        <taxon>Euthyneura</taxon>
        <taxon>Panpulmonata</taxon>
        <taxon>Hygrophila</taxon>
        <taxon>Lymnaeoidea</taxon>
        <taxon>Lymnaeidae</taxon>
        <taxon>Lymnaea</taxon>
    </lineage>
</organism>
<evidence type="ECO:0008006" key="4">
    <source>
        <dbReference type="Google" id="ProtNLM"/>
    </source>
</evidence>
<gene>
    <name evidence="2" type="ORF">GSLYS_00014907001</name>
</gene>
<keyword evidence="3" id="KW-1185">Reference proteome</keyword>
<dbReference type="InterPro" id="IPR009602">
    <property type="entry name" value="CBAR/FAM92"/>
</dbReference>
<sequence>MSRSGAEIHRSEKQSKVIQDRITHIEQHLGQLCDIASSYTRKTARLRDKGDMLAKELMEFSEYEKWNPTLSTGMTKFAESLSAVQDYREAEVKRLEGKILSPLVNYGLLCKQTKNDLKSAFAAIDAEVNQKKKLEATRTKSPGDRQKIVKLENTLQRVSLEASRSSKGLEQQVDKFEEKKLKDLKKIFRDFVTIEMHFHAKALELYTQCFQTLDSIDPDADLEEFRHQLRPNGSIRTDIARSASQASLDSRRSSSASTTPQKPPSKDTTPTGTRKKIPVPQPQELDDDSDEDDDDDDDDDEDDDDSGEEESEEETINNPPPKKR</sequence>
<dbReference type="Gene3D" id="1.20.1270.60">
    <property type="entry name" value="Arfaptin homology (AH) domain/BAR domain"/>
    <property type="match status" value="1"/>
</dbReference>
<protein>
    <recommendedName>
        <fullName evidence="4">Protein FAM92A</fullName>
    </recommendedName>
</protein>
<reference evidence="2 3" key="1">
    <citation type="submission" date="2024-04" db="EMBL/GenBank/DDBJ databases">
        <authorList>
            <consortium name="Genoscope - CEA"/>
            <person name="William W."/>
        </authorList>
    </citation>
    <scope>NUCLEOTIDE SEQUENCE [LARGE SCALE GENOMIC DNA]</scope>
</reference>
<dbReference type="Pfam" id="PF06730">
    <property type="entry name" value="FAM92"/>
    <property type="match status" value="1"/>
</dbReference>
<feature type="compositionally biased region" description="Acidic residues" evidence="1">
    <location>
        <begin position="284"/>
        <end position="315"/>
    </location>
</feature>
<evidence type="ECO:0000313" key="2">
    <source>
        <dbReference type="EMBL" id="CAL1541301.1"/>
    </source>
</evidence>
<dbReference type="GO" id="GO:0035869">
    <property type="term" value="C:ciliary transition zone"/>
    <property type="evidence" value="ECO:0007669"/>
    <property type="project" value="TreeGrafter"/>
</dbReference>
<dbReference type="InterPro" id="IPR027267">
    <property type="entry name" value="AH/BAR_dom_sf"/>
</dbReference>
<dbReference type="PANTHER" id="PTHR21223">
    <property type="entry name" value="CBY1-INTERACTING BAR DOMAIN-CONTAINING PROTEIN HOMOLOG"/>
    <property type="match status" value="1"/>
</dbReference>
<accession>A0AAV2I5Z0</accession>
<dbReference type="Proteomes" id="UP001497497">
    <property type="component" value="Unassembled WGS sequence"/>
</dbReference>
<dbReference type="GO" id="GO:0036064">
    <property type="term" value="C:ciliary basal body"/>
    <property type="evidence" value="ECO:0007669"/>
    <property type="project" value="TreeGrafter"/>
</dbReference>
<feature type="region of interest" description="Disordered" evidence="1">
    <location>
        <begin position="233"/>
        <end position="324"/>
    </location>
</feature>
<dbReference type="EMBL" id="CAXITT010000423">
    <property type="protein sequence ID" value="CAL1541301.1"/>
    <property type="molecule type" value="Genomic_DNA"/>
</dbReference>
<dbReference type="SUPFAM" id="SSF103657">
    <property type="entry name" value="BAR/IMD domain-like"/>
    <property type="match status" value="1"/>
</dbReference>
<proteinExistence type="predicted"/>
<evidence type="ECO:0000313" key="3">
    <source>
        <dbReference type="Proteomes" id="UP001497497"/>
    </source>
</evidence>
<dbReference type="AlphaFoldDB" id="A0AAV2I5Z0"/>
<dbReference type="PANTHER" id="PTHR21223:SF2">
    <property type="entry name" value="CBY1-INTERACTING BAR DOMAIN-CONTAINING PROTEIN HOMOLOG"/>
    <property type="match status" value="1"/>
</dbReference>